<name>A0A6M8SUF1_9NEIS</name>
<protein>
    <submittedName>
        <fullName evidence="1">Uncharacterized protein</fullName>
    </submittedName>
</protein>
<proteinExistence type="predicted"/>
<dbReference type="RefSeq" id="WP_173534245.1">
    <property type="nucleotide sequence ID" value="NZ_CP054143.1"/>
</dbReference>
<keyword evidence="2" id="KW-1185">Reference proteome</keyword>
<evidence type="ECO:0000313" key="2">
    <source>
        <dbReference type="Proteomes" id="UP000504844"/>
    </source>
</evidence>
<evidence type="ECO:0000313" key="1">
    <source>
        <dbReference type="EMBL" id="QKJ67744.1"/>
    </source>
</evidence>
<dbReference type="Proteomes" id="UP000504844">
    <property type="component" value="Chromosome"/>
</dbReference>
<dbReference type="AlphaFoldDB" id="A0A6M8SUF1"/>
<gene>
    <name evidence="1" type="ORF">HQN60_14015</name>
</gene>
<sequence>MRLSPFDGPCLLREALPLAWSLEDEAGNDWEMCRYLQVLADFELPHDGSDDSQSLQAIKTDLTLLWLAKTLKVTLPNEVEAVMGLESVAWHAQVALPIGQQGVVVFCLSKEFPMLLKLNAQIEQCISQASGYVIYAKWLPMRNMLLDSFEKMIFRYHRRYIQQLRELGV</sequence>
<organism evidence="1 2">
    <name type="scientific">Deefgea piscis</name>
    <dbReference type="NCBI Taxonomy" id="2739061"/>
    <lineage>
        <taxon>Bacteria</taxon>
        <taxon>Pseudomonadati</taxon>
        <taxon>Pseudomonadota</taxon>
        <taxon>Betaproteobacteria</taxon>
        <taxon>Neisseriales</taxon>
        <taxon>Chitinibacteraceae</taxon>
        <taxon>Deefgea</taxon>
    </lineage>
</organism>
<dbReference type="KEGG" id="dee:HQN60_14015"/>
<dbReference type="EMBL" id="CP054143">
    <property type="protein sequence ID" value="QKJ67744.1"/>
    <property type="molecule type" value="Genomic_DNA"/>
</dbReference>
<reference evidence="1 2" key="1">
    <citation type="submission" date="2020-05" db="EMBL/GenBank/DDBJ databases">
        <title>Complete genome sequence of Deefgea sp. D17.</title>
        <authorList>
            <person name="Bae J.-W."/>
            <person name="Han J.E."/>
        </authorList>
    </citation>
    <scope>NUCLEOTIDE SEQUENCE [LARGE SCALE GENOMIC DNA]</scope>
    <source>
        <strain evidence="1 2">D17</strain>
    </source>
</reference>
<accession>A0A6M8SUF1</accession>